<protein>
    <submittedName>
        <fullName evidence="1">Uncharacterized protein</fullName>
    </submittedName>
</protein>
<reference evidence="1 2" key="3">
    <citation type="journal article" date="2022" name="Microbiol. Spectr.">
        <title>Folding features and dynamics of 3D genome architecture in plant fungal pathogens.</title>
        <authorList>
            <person name="Xia C."/>
        </authorList>
    </citation>
    <scope>NUCLEOTIDE SEQUENCE [LARGE SCALE GENOMIC DNA]</scope>
    <source>
        <strain evidence="1 2">93-210</strain>
    </source>
</reference>
<evidence type="ECO:0000313" key="2">
    <source>
        <dbReference type="Proteomes" id="UP001060170"/>
    </source>
</evidence>
<name>A0ACC0E4P9_9BASI</name>
<reference evidence="2" key="2">
    <citation type="journal article" date="2018" name="Mol. Plant Microbe Interact.">
        <title>Genome sequence resources for the wheat stripe rust pathogen (Puccinia striiformis f. sp. tritici) and the barley stripe rust pathogen (Puccinia striiformis f. sp. hordei).</title>
        <authorList>
            <person name="Xia C."/>
            <person name="Wang M."/>
            <person name="Yin C."/>
            <person name="Cornejo O.E."/>
            <person name="Hulbert S.H."/>
            <person name="Chen X."/>
        </authorList>
    </citation>
    <scope>NUCLEOTIDE SEQUENCE [LARGE SCALE GENOMIC DNA]</scope>
    <source>
        <strain evidence="2">93-210</strain>
    </source>
</reference>
<comment type="caution">
    <text evidence="1">The sequence shown here is derived from an EMBL/GenBank/DDBJ whole genome shotgun (WGS) entry which is preliminary data.</text>
</comment>
<dbReference type="Proteomes" id="UP001060170">
    <property type="component" value="Chromosome 10"/>
</dbReference>
<sequence>MSQSSFQLATGMEKHYFGRHSVNMRTRAPPQGQASRSQCLPPIDIQSRDLEEIGNQTKIWGLRLAAHRLGPFAENWQPEAFEEFSKAIQDNEVPQDYVWLEV</sequence>
<evidence type="ECO:0000313" key="1">
    <source>
        <dbReference type="EMBL" id="KAI7944645.1"/>
    </source>
</evidence>
<proteinExistence type="predicted"/>
<keyword evidence="2" id="KW-1185">Reference proteome</keyword>
<accession>A0ACC0E4P9</accession>
<dbReference type="EMBL" id="CM045874">
    <property type="protein sequence ID" value="KAI7944645.1"/>
    <property type="molecule type" value="Genomic_DNA"/>
</dbReference>
<organism evidence="1 2">
    <name type="scientific">Puccinia striiformis f. sp. tritici</name>
    <dbReference type="NCBI Taxonomy" id="168172"/>
    <lineage>
        <taxon>Eukaryota</taxon>
        <taxon>Fungi</taxon>
        <taxon>Dikarya</taxon>
        <taxon>Basidiomycota</taxon>
        <taxon>Pucciniomycotina</taxon>
        <taxon>Pucciniomycetes</taxon>
        <taxon>Pucciniales</taxon>
        <taxon>Pucciniaceae</taxon>
        <taxon>Puccinia</taxon>
    </lineage>
</organism>
<reference evidence="2" key="1">
    <citation type="journal article" date="2018" name="BMC Genomics">
        <title>Genomic insights into host adaptation between the wheat stripe rust pathogen (Puccinia striiformis f. sp. tritici) and the barley stripe rust pathogen (Puccinia striiformis f. sp. hordei).</title>
        <authorList>
            <person name="Xia C."/>
            <person name="Wang M."/>
            <person name="Yin C."/>
            <person name="Cornejo O.E."/>
            <person name="Hulbert S.H."/>
            <person name="Chen X."/>
        </authorList>
    </citation>
    <scope>NUCLEOTIDE SEQUENCE [LARGE SCALE GENOMIC DNA]</scope>
    <source>
        <strain evidence="2">93-210</strain>
    </source>
</reference>
<gene>
    <name evidence="1" type="ORF">MJO28_010340</name>
</gene>